<evidence type="ECO:0000313" key="4">
    <source>
        <dbReference type="Proteomes" id="UP000008068"/>
    </source>
</evidence>
<feature type="region of interest" description="Disordered" evidence="1">
    <location>
        <begin position="49"/>
        <end position="115"/>
    </location>
</feature>
<dbReference type="SMART" id="SM00513">
    <property type="entry name" value="SAP"/>
    <property type="match status" value="1"/>
</dbReference>
<dbReference type="OrthoDB" id="5869766at2759"/>
<dbReference type="HOGENOM" id="CLU_1541458_0_0_1"/>
<reference evidence="4" key="1">
    <citation type="submission" date="2011-07" db="EMBL/GenBank/DDBJ databases">
        <authorList>
            <consortium name="Caenorhabditis brenneri Sequencing and Analysis Consortium"/>
            <person name="Wilson R.K."/>
        </authorList>
    </citation>
    <scope>NUCLEOTIDE SEQUENCE [LARGE SCALE GENOMIC DNA]</scope>
    <source>
        <strain evidence="4">PB2801</strain>
    </source>
</reference>
<organism evidence="4">
    <name type="scientific">Caenorhabditis brenneri</name>
    <name type="common">Nematode worm</name>
    <dbReference type="NCBI Taxonomy" id="135651"/>
    <lineage>
        <taxon>Eukaryota</taxon>
        <taxon>Metazoa</taxon>
        <taxon>Ecdysozoa</taxon>
        <taxon>Nematoda</taxon>
        <taxon>Chromadorea</taxon>
        <taxon>Rhabditida</taxon>
        <taxon>Rhabditina</taxon>
        <taxon>Rhabditomorpha</taxon>
        <taxon>Rhabditoidea</taxon>
        <taxon>Rhabditidae</taxon>
        <taxon>Peloderinae</taxon>
        <taxon>Caenorhabditis</taxon>
    </lineage>
</organism>
<dbReference type="Proteomes" id="UP000008068">
    <property type="component" value="Unassembled WGS sequence"/>
</dbReference>
<dbReference type="STRING" id="135651.G0NTC9"/>
<dbReference type="PROSITE" id="PS50800">
    <property type="entry name" value="SAP"/>
    <property type="match status" value="1"/>
</dbReference>
<sequence>MPAKSRPLVEEDVFNMTFDKLRKELKKKRLSAAGKKSDLQFRLVEFLNSQREADQQETINEDPEDEPNTEEPAGALMEVDELSTPSNRTFTIEENTEGVANQSNLPKRGGYTPHTSKKVFVDTTQLTDREYNLAMEEGLIPGKAATLSNLEKRQLESKKRRDDIIALKRKMNIK</sequence>
<dbReference type="SUPFAM" id="SSF68906">
    <property type="entry name" value="SAP domain"/>
    <property type="match status" value="1"/>
</dbReference>
<keyword evidence="4" id="KW-1185">Reference proteome</keyword>
<feature type="domain" description="SAP" evidence="2">
    <location>
        <begin position="13"/>
        <end position="47"/>
    </location>
</feature>
<dbReference type="InterPro" id="IPR003034">
    <property type="entry name" value="SAP_dom"/>
</dbReference>
<accession>G0NTC9</accession>
<feature type="compositionally biased region" description="Polar residues" evidence="1">
    <location>
        <begin position="83"/>
        <end position="105"/>
    </location>
</feature>
<evidence type="ECO:0000259" key="2">
    <source>
        <dbReference type="PROSITE" id="PS50800"/>
    </source>
</evidence>
<evidence type="ECO:0000256" key="1">
    <source>
        <dbReference type="SAM" id="MobiDB-lite"/>
    </source>
</evidence>
<feature type="compositionally biased region" description="Acidic residues" evidence="1">
    <location>
        <begin position="59"/>
        <end position="69"/>
    </location>
</feature>
<name>G0NTC9_CAEBE</name>
<protein>
    <recommendedName>
        <fullName evidence="2">SAP domain-containing protein</fullName>
    </recommendedName>
</protein>
<dbReference type="InterPro" id="IPR036361">
    <property type="entry name" value="SAP_dom_sf"/>
</dbReference>
<dbReference type="AlphaFoldDB" id="G0NTC9"/>
<dbReference type="Gene3D" id="1.10.720.30">
    <property type="entry name" value="SAP domain"/>
    <property type="match status" value="1"/>
</dbReference>
<dbReference type="InParanoid" id="G0NTC9"/>
<gene>
    <name evidence="3" type="ORF">CAEBREN_15936</name>
</gene>
<evidence type="ECO:0000313" key="3">
    <source>
        <dbReference type="EMBL" id="EGT37159.1"/>
    </source>
</evidence>
<dbReference type="EMBL" id="GL379943">
    <property type="protein sequence ID" value="EGT37159.1"/>
    <property type="molecule type" value="Genomic_DNA"/>
</dbReference>
<proteinExistence type="predicted"/>
<dbReference type="eggNOG" id="ENOG502SFV3">
    <property type="taxonomic scope" value="Eukaryota"/>
</dbReference>
<dbReference type="Pfam" id="PF02037">
    <property type="entry name" value="SAP"/>
    <property type="match status" value="1"/>
</dbReference>